<feature type="region of interest" description="Disordered" evidence="2">
    <location>
        <begin position="308"/>
        <end position="329"/>
    </location>
</feature>
<dbReference type="PANTHER" id="PTHR22100:SF13">
    <property type="entry name" value="WINGS APART-LIKE PROTEIN HOMOLOG"/>
    <property type="match status" value="1"/>
</dbReference>
<comment type="similarity">
    <text evidence="1">Belongs to the WAPL family.</text>
</comment>
<gene>
    <name evidence="4" type="ORF">DNG_01904</name>
</gene>
<proteinExistence type="inferred from homology"/>
<dbReference type="InterPro" id="IPR011989">
    <property type="entry name" value="ARM-like"/>
</dbReference>
<feature type="domain" description="Wings apart-like protein C-terminal" evidence="3">
    <location>
        <begin position="334"/>
        <end position="675"/>
    </location>
</feature>
<keyword evidence="5" id="KW-1185">Reference proteome</keyword>
<reference evidence="4" key="1">
    <citation type="submission" date="2018-03" db="EMBL/GenBank/DDBJ databases">
        <authorList>
            <person name="Guldener U."/>
        </authorList>
    </citation>
    <scope>NUCLEOTIDE SEQUENCE</scope>
</reference>
<evidence type="ECO:0000256" key="2">
    <source>
        <dbReference type="SAM" id="MobiDB-lite"/>
    </source>
</evidence>
<feature type="region of interest" description="Disordered" evidence="2">
    <location>
        <begin position="1"/>
        <end position="273"/>
    </location>
</feature>
<organism evidence="4 5">
    <name type="scientific">Cephalotrichum gorgonifer</name>
    <dbReference type="NCBI Taxonomy" id="2041049"/>
    <lineage>
        <taxon>Eukaryota</taxon>
        <taxon>Fungi</taxon>
        <taxon>Dikarya</taxon>
        <taxon>Ascomycota</taxon>
        <taxon>Pezizomycotina</taxon>
        <taxon>Sordariomycetes</taxon>
        <taxon>Hypocreomycetidae</taxon>
        <taxon>Microascales</taxon>
        <taxon>Microascaceae</taxon>
        <taxon>Cephalotrichum</taxon>
    </lineage>
</organism>
<sequence length="782" mass="85108">MRPTPTPAKRKRPGVVPAVAGIENSGNATAETDADPYDIMSFDNWTAPRAKTPAAHEPSPKPREFPKKRAPVATKDKYRVPAKVTKAAPVAPRPLPTVERPANRKEAATVSTAPPRPLPTVERPANRREAGSGPTVPPRSLQTEGRPANRKETGPLSTVAIRRSVQSKGRQPKAETATTTVPNHVVAPIPRRRESSASSADEQSPPRPKRPRSGRIIDALVDQAEESSDDEFMHAGVPRARQDEATSSLARSEISESPSRRADPTPKTPGSVKFTYGAQRSILQVAGSGDPHGDIALMPPLPVSLPKASSSGLEFSFSPPEESEDEDTSHKGAVRSIHELRQAGANNRFADEIDDLLERIGSPRKEGVSLRRNALLEMALKLHQKHFLRQFRDYGTHGRLFDQLDQEDDIASGFALVSALLTLLTANAAPRASKYLQAGISKLLRKLLCHEEDISSMANQRSMNLSRNTRATITSLKSAMLKLDVWDSPVPTTISPRSLSLKFISVAFKSPDGPACKDAFGDLADDLFSILRLVTEPSFLEDCSDAERADCVLVASVLQELSVGAVTSKQSDRWTEDYPVTISAALDAALQRRSSLLGSFEDSLLKLAMNCTNNSEPAASAWAQPGRLDNLARSTCTCFSSVKDAVTRGEWDADGYNRLLLILGLMINLCEHTASSRMSLEDDVLDSLIRAYLESYSSTKEADSVEKTQLNVAVGYLAIVLGYLSLSTPVRQRLEAMNRMDGLDRIADSISEFLAFYESVDNRKDAGEHVGRLMGLVETLKG</sequence>
<comment type="caution">
    <text evidence="4">The sequence shown here is derived from an EMBL/GenBank/DDBJ whole genome shotgun (WGS) entry which is preliminary data.</text>
</comment>
<dbReference type="AlphaFoldDB" id="A0AAE8MSF5"/>
<evidence type="ECO:0000313" key="5">
    <source>
        <dbReference type="Proteomes" id="UP001187682"/>
    </source>
</evidence>
<dbReference type="EMBL" id="ONZQ02000002">
    <property type="protein sequence ID" value="SPN98864.1"/>
    <property type="molecule type" value="Genomic_DNA"/>
</dbReference>
<feature type="compositionally biased region" description="Low complexity" evidence="2">
    <location>
        <begin position="81"/>
        <end position="90"/>
    </location>
</feature>
<feature type="compositionally biased region" description="Low complexity" evidence="2">
    <location>
        <begin position="309"/>
        <end position="320"/>
    </location>
</feature>
<accession>A0AAE8MSF5</accession>
<feature type="compositionally biased region" description="Basic and acidic residues" evidence="2">
    <location>
        <begin position="58"/>
        <end position="67"/>
    </location>
</feature>
<dbReference type="InterPro" id="IPR022771">
    <property type="entry name" value="WAPL_C"/>
</dbReference>
<dbReference type="Gene3D" id="1.25.10.10">
    <property type="entry name" value="Leucine-rich Repeat Variant"/>
    <property type="match status" value="2"/>
</dbReference>
<evidence type="ECO:0000313" key="4">
    <source>
        <dbReference type="EMBL" id="SPN98864.1"/>
    </source>
</evidence>
<dbReference type="PANTHER" id="PTHR22100">
    <property type="entry name" value="WINGS APART-LIKE PROTEIN HOMOLOG"/>
    <property type="match status" value="1"/>
</dbReference>
<dbReference type="Pfam" id="PF07814">
    <property type="entry name" value="WAPL"/>
    <property type="match status" value="1"/>
</dbReference>
<evidence type="ECO:0000259" key="3">
    <source>
        <dbReference type="Pfam" id="PF07814"/>
    </source>
</evidence>
<dbReference type="Proteomes" id="UP001187682">
    <property type="component" value="Unassembled WGS sequence"/>
</dbReference>
<evidence type="ECO:0000256" key="1">
    <source>
        <dbReference type="ARBA" id="ARBA00006854"/>
    </source>
</evidence>
<dbReference type="InterPro" id="IPR039874">
    <property type="entry name" value="WAPL"/>
</dbReference>
<name>A0AAE8MSF5_9PEZI</name>
<protein>
    <recommendedName>
        <fullName evidence="3">Wings apart-like protein C-terminal domain-containing protein</fullName>
    </recommendedName>
</protein>